<name>A0A9D3RYX8_ANGAN</name>
<comment type="function">
    <text evidence="4">Required for assembly of dynein regulatory complex (DRC) and inner dynein arm (IDA) complexes, which are responsible for ciliary beat regulation, thereby playing a central role in motility in cilia and flagella. Probably acts together with CCDC40 to form a molecular ruler that determines the 96 nanometer (nm) repeat length and arrangements of components in cilia and flagella. Not required for outer dynein arm complexes assembly.</text>
</comment>
<evidence type="ECO:0000313" key="7">
    <source>
        <dbReference type="EMBL" id="KAG5848939.1"/>
    </source>
</evidence>
<feature type="compositionally biased region" description="Polar residues" evidence="6">
    <location>
        <begin position="913"/>
        <end position="929"/>
    </location>
</feature>
<evidence type="ECO:0000256" key="6">
    <source>
        <dbReference type="SAM" id="MobiDB-lite"/>
    </source>
</evidence>
<feature type="coiled-coil region" evidence="5">
    <location>
        <begin position="540"/>
        <end position="602"/>
    </location>
</feature>
<keyword evidence="8" id="KW-1185">Reference proteome</keyword>
<accession>A0A9D3RYX8</accession>
<dbReference type="GO" id="GO:0005930">
    <property type="term" value="C:axoneme"/>
    <property type="evidence" value="ECO:0007669"/>
    <property type="project" value="InterPro"/>
</dbReference>
<feature type="coiled-coil region" evidence="5">
    <location>
        <begin position="17"/>
        <end position="149"/>
    </location>
</feature>
<dbReference type="PANTHER" id="PTHR18962">
    <property type="entry name" value="COILED-COIL DOMAIN-CONTAINING PROTEIN 39"/>
    <property type="match status" value="1"/>
</dbReference>
<protein>
    <recommendedName>
        <fullName evidence="2">Coiled-coil domain-containing protein 39</fullName>
    </recommendedName>
</protein>
<evidence type="ECO:0000313" key="8">
    <source>
        <dbReference type="Proteomes" id="UP001044222"/>
    </source>
</evidence>
<evidence type="ECO:0000256" key="5">
    <source>
        <dbReference type="SAM" id="Coils"/>
    </source>
</evidence>
<evidence type="ECO:0000256" key="2">
    <source>
        <dbReference type="ARBA" id="ARBA00016725"/>
    </source>
</evidence>
<comment type="caution">
    <text evidence="7">The sequence shown here is derived from an EMBL/GenBank/DDBJ whole genome shotgun (WGS) entry which is preliminary data.</text>
</comment>
<feature type="compositionally biased region" description="Low complexity" evidence="6">
    <location>
        <begin position="886"/>
        <end position="900"/>
    </location>
</feature>
<feature type="coiled-coil region" evidence="5">
    <location>
        <begin position="664"/>
        <end position="705"/>
    </location>
</feature>
<keyword evidence="3 5" id="KW-0175">Coiled coil</keyword>
<feature type="coiled-coil region" evidence="5">
    <location>
        <begin position="346"/>
        <end position="450"/>
    </location>
</feature>
<dbReference type="GO" id="GO:0005576">
    <property type="term" value="C:extracellular region"/>
    <property type="evidence" value="ECO:0007669"/>
    <property type="project" value="GOC"/>
</dbReference>
<dbReference type="GO" id="GO:0060287">
    <property type="term" value="P:epithelial cilium movement involved in determination of left/right asymmetry"/>
    <property type="evidence" value="ECO:0007669"/>
    <property type="project" value="TreeGrafter"/>
</dbReference>
<feature type="coiled-coil region" evidence="5">
    <location>
        <begin position="746"/>
        <end position="808"/>
    </location>
</feature>
<sequence>MANAIFAEMGFGDIYSVPMANAENQALENELQMKRKEKSNLDNKISQHQETIQALSDFLKNIRQELLHTQALSEAVEKEAESEVHFKALADREMGCLQQEATQLGKDIHLLREKKNTLESEILRGSQKLEKMKNQLNWDQQTLDDWLEEFALEDEDTMVLVKYCRQDESRIKGLTLNIDKTTAEINQKYKALDKEWTKTMTAQVALDRVTENFHRAHSERQDLIHQWENAIEQMRKRDADLEQCIMSLSQVNQDVRQRQEAIGEKKRQLEIQESNNQECEKKFTAARLLASKLRAEFRDNEFLCGQLKSEFEGLRSTVEQVATKVDAMRSQLASQNNDKKDKSFKLKNAKLLITALEQKIKEVTESASGVEGAASMMERMLEEEELANTELESTTHHHHRMLSQKIQDLQALKAKEENLMAEISRTQDVLRNLLRHLRNAEDDYVRNQELIESQDCQIKVVKEKLRRLKGVQNSEEDHAFRLELSALSKSIEEKKRTTIMLSQQLRSLEVESRCVKKTVEKVGAQRRDLTSKLVEMELCNEIVERELKKLIAKNQESLVEDNLLKLDAKRVRDRLQSETERVISLEKQRMNLEAAMKEKELEVDFNRDVLQTQVKISSQETQRLRMGMNENLSRIDKMKTKYETIAVPIMSADGEGERSLEYYMVQAAQEREELKRKGDKLDKKVSKKETEIEALENTLHAISRRREHRKVSGVLSLSTEDYQKHLQLEEQKRAVDENYSFKMRQIRELQQDIDGMNNTLDSLHQEEASLKEQRDENRTKILTLNKELETQKEKLERVTKQCSKLTGDVRSSKKTKSKTKEEYEIDLCQLNDFNKIVERMLLEAMDEDPDLRSVLQTHFQEKNLPLPEPVFPIAIHMTPGYRPVHSARSARSSCSNSIRADSPPPRVSKPPSLISSAGSATSPVRSYSSIRFRAESPAPRAPKPASRLSSARSSVSSISGGPRTSGQRSPRVKMVDLGLQIRVSSALSATPPRDSRRGGSGTSRSTPSKKSQRKT</sequence>
<feature type="compositionally biased region" description="Low complexity" evidence="6">
    <location>
        <begin position="935"/>
        <end position="965"/>
    </location>
</feature>
<dbReference type="PANTHER" id="PTHR18962:SF0">
    <property type="entry name" value="COILED-COIL DOMAIN-CONTAINING PROTEIN 39"/>
    <property type="match status" value="1"/>
</dbReference>
<dbReference type="GO" id="GO:0060285">
    <property type="term" value="P:cilium-dependent cell motility"/>
    <property type="evidence" value="ECO:0007669"/>
    <property type="project" value="TreeGrafter"/>
</dbReference>
<dbReference type="EMBL" id="JAFIRN010000005">
    <property type="protein sequence ID" value="KAG5848939.1"/>
    <property type="molecule type" value="Genomic_DNA"/>
</dbReference>
<evidence type="ECO:0000256" key="4">
    <source>
        <dbReference type="ARBA" id="ARBA00045182"/>
    </source>
</evidence>
<comment type="similarity">
    <text evidence="1">Belongs to the CCDC39 family.</text>
</comment>
<organism evidence="7 8">
    <name type="scientific">Anguilla anguilla</name>
    <name type="common">European freshwater eel</name>
    <name type="synonym">Muraena anguilla</name>
    <dbReference type="NCBI Taxonomy" id="7936"/>
    <lineage>
        <taxon>Eukaryota</taxon>
        <taxon>Metazoa</taxon>
        <taxon>Chordata</taxon>
        <taxon>Craniata</taxon>
        <taxon>Vertebrata</taxon>
        <taxon>Euteleostomi</taxon>
        <taxon>Actinopterygii</taxon>
        <taxon>Neopterygii</taxon>
        <taxon>Teleostei</taxon>
        <taxon>Anguilliformes</taxon>
        <taxon>Anguillidae</taxon>
        <taxon>Anguilla</taxon>
    </lineage>
</organism>
<dbReference type="Proteomes" id="UP001044222">
    <property type="component" value="Unassembled WGS sequence"/>
</dbReference>
<feature type="region of interest" description="Disordered" evidence="6">
    <location>
        <begin position="884"/>
        <end position="1015"/>
    </location>
</feature>
<proteinExistence type="inferred from homology"/>
<reference evidence="7" key="1">
    <citation type="submission" date="2021-01" db="EMBL/GenBank/DDBJ databases">
        <title>A chromosome-scale assembly of European eel, Anguilla anguilla.</title>
        <authorList>
            <person name="Henkel C."/>
            <person name="Jong-Raadsen S.A."/>
            <person name="Dufour S."/>
            <person name="Weltzien F.-A."/>
            <person name="Palstra A.P."/>
            <person name="Pelster B."/>
            <person name="Spaink H.P."/>
            <person name="Van Den Thillart G.E."/>
            <person name="Jansen H."/>
            <person name="Zahm M."/>
            <person name="Klopp C."/>
            <person name="Cedric C."/>
            <person name="Louis A."/>
            <person name="Berthelot C."/>
            <person name="Parey E."/>
            <person name="Roest Crollius H."/>
            <person name="Montfort J."/>
            <person name="Robinson-Rechavi M."/>
            <person name="Bucao C."/>
            <person name="Bouchez O."/>
            <person name="Gislard M."/>
            <person name="Lluch J."/>
            <person name="Milhes M."/>
            <person name="Lampietro C."/>
            <person name="Lopez Roques C."/>
            <person name="Donnadieu C."/>
            <person name="Braasch I."/>
            <person name="Desvignes T."/>
            <person name="Postlethwait J."/>
            <person name="Bobe J."/>
            <person name="Guiguen Y."/>
            <person name="Dirks R."/>
        </authorList>
    </citation>
    <scope>NUCLEOTIDE SEQUENCE</scope>
    <source>
        <strain evidence="7">Tag_6206</strain>
        <tissue evidence="7">Liver</tissue>
    </source>
</reference>
<dbReference type="GO" id="GO:0036159">
    <property type="term" value="P:inner dynein arm assembly"/>
    <property type="evidence" value="ECO:0007669"/>
    <property type="project" value="InterPro"/>
</dbReference>
<dbReference type="Pfam" id="PF24161">
    <property type="entry name" value="CCDC39"/>
    <property type="match status" value="1"/>
</dbReference>
<evidence type="ECO:0000256" key="3">
    <source>
        <dbReference type="ARBA" id="ARBA00023054"/>
    </source>
</evidence>
<gene>
    <name evidence="7" type="ORF">ANANG_G00104780</name>
</gene>
<dbReference type="AlphaFoldDB" id="A0A9D3RYX8"/>
<evidence type="ECO:0000256" key="1">
    <source>
        <dbReference type="ARBA" id="ARBA00005805"/>
    </source>
</evidence>
<dbReference type="InterPro" id="IPR033290">
    <property type="entry name" value="CCDC39"/>
</dbReference>